<evidence type="ECO:0000256" key="2">
    <source>
        <dbReference type="SAM" id="Phobius"/>
    </source>
</evidence>
<name>A0A0F3RKM8_ORITS</name>
<gene>
    <name evidence="3" type="primary">traV</name>
    <name evidence="3" type="ORF">OTUT144_1288</name>
</gene>
<dbReference type="Proteomes" id="UP000033580">
    <property type="component" value="Unassembled WGS sequence"/>
</dbReference>
<sequence length="115" mass="13099">MQQDNSDNDNTKEEDLELNDKPKTESTVRWSNSKLSELASIIRLKQVIALTFISITIILVMKFLLFLLSCINLTSFFFESDFDCKIPKGPKCKSLYEIKKMVSDGAFDPNNARLG</sequence>
<feature type="transmembrane region" description="Helical" evidence="2">
    <location>
        <begin position="47"/>
        <end position="68"/>
    </location>
</feature>
<evidence type="ECO:0000313" key="3">
    <source>
        <dbReference type="EMBL" id="KJW06667.1"/>
    </source>
</evidence>
<keyword evidence="2" id="KW-0472">Membrane</keyword>
<accession>A0A0F3RKM8</accession>
<protein>
    <submittedName>
        <fullName evidence="3">Conjugative transfer domain protein</fullName>
    </submittedName>
</protein>
<feature type="compositionally biased region" description="Basic and acidic residues" evidence="1">
    <location>
        <begin position="9"/>
        <end position="26"/>
    </location>
</feature>
<dbReference type="PATRIC" id="fig|1441384.3.peg.2465"/>
<feature type="region of interest" description="Disordered" evidence="1">
    <location>
        <begin position="1"/>
        <end position="26"/>
    </location>
</feature>
<organism evidence="3 4">
    <name type="scientific">Orientia tsutsugamushi str. UT144</name>
    <dbReference type="NCBI Taxonomy" id="1441384"/>
    <lineage>
        <taxon>Bacteria</taxon>
        <taxon>Pseudomonadati</taxon>
        <taxon>Pseudomonadota</taxon>
        <taxon>Alphaproteobacteria</taxon>
        <taxon>Rickettsiales</taxon>
        <taxon>Rickettsiaceae</taxon>
        <taxon>Rickettsieae</taxon>
        <taxon>Orientia</taxon>
    </lineage>
</organism>
<keyword evidence="2" id="KW-1133">Transmembrane helix</keyword>
<evidence type="ECO:0000256" key="1">
    <source>
        <dbReference type="SAM" id="MobiDB-lite"/>
    </source>
</evidence>
<dbReference type="EMBL" id="LAOR01000096">
    <property type="protein sequence ID" value="KJW06667.1"/>
    <property type="molecule type" value="Genomic_DNA"/>
</dbReference>
<proteinExistence type="predicted"/>
<keyword evidence="2" id="KW-0812">Transmembrane</keyword>
<reference evidence="3 4" key="1">
    <citation type="submission" date="2015-01" db="EMBL/GenBank/DDBJ databases">
        <title>Genome Sequencing of Rickettsiales.</title>
        <authorList>
            <person name="Daugherty S.C."/>
            <person name="Su Q."/>
            <person name="Abolude K."/>
            <person name="Beier-Sexton M."/>
            <person name="Carlyon J.A."/>
            <person name="Carter R."/>
            <person name="Day N.P."/>
            <person name="Dumler S.J."/>
            <person name="Dyachenko V."/>
            <person name="Godinez A."/>
            <person name="Kurtti T.J."/>
            <person name="Lichay M."/>
            <person name="Mullins K.E."/>
            <person name="Ott S."/>
            <person name="Pappas-Brown V."/>
            <person name="Paris D.H."/>
            <person name="Patel P."/>
            <person name="Richards A.L."/>
            <person name="Sadzewicz L."/>
            <person name="Sears K."/>
            <person name="Seidman D."/>
            <person name="Sengamalay N."/>
            <person name="Stenos J."/>
            <person name="Tallon L.J."/>
            <person name="Vincent G."/>
            <person name="Fraser C.M."/>
            <person name="Munderloh U."/>
            <person name="Dunning-Hotopp J.C."/>
        </authorList>
    </citation>
    <scope>NUCLEOTIDE SEQUENCE [LARGE SCALE GENOMIC DNA]</scope>
    <source>
        <strain evidence="3 4">UT144</strain>
    </source>
</reference>
<dbReference type="AlphaFoldDB" id="A0A0F3RKM8"/>
<evidence type="ECO:0000313" key="4">
    <source>
        <dbReference type="Proteomes" id="UP000033580"/>
    </source>
</evidence>
<comment type="caution">
    <text evidence="3">The sequence shown here is derived from an EMBL/GenBank/DDBJ whole genome shotgun (WGS) entry which is preliminary data.</text>
</comment>